<sequence>MAAPAGEASSKLLRFLCFVGAGVICTKAINTYRDYERKQEASAAAAEAAAALVAADPAPATAAKP</sequence>
<dbReference type="HOGENOM" id="CLU_2853239_0_0_1"/>
<dbReference type="OMA" id="XPARPGA"/>
<name>A0A8J8XF72_ORYSJ</name>
<dbReference type="SMR" id="A0A8J8XF72"/>
<dbReference type="Gramene" id="Os01t0206600-01">
    <property type="protein sequence ID" value="Os01t0206600-01"/>
    <property type="gene ID" value="Os01g0206600"/>
</dbReference>
<evidence type="ECO:0000313" key="1">
    <source>
        <dbReference type="EMBL" id="BAD72996.1"/>
    </source>
</evidence>
<dbReference type="Proteomes" id="UP000000763">
    <property type="component" value="Chromosome 1"/>
</dbReference>
<dbReference type="EMBL" id="AP003052">
    <property type="protein sequence ID" value="BAD73092.1"/>
    <property type="molecule type" value="Genomic_DNA"/>
</dbReference>
<dbReference type="EMBL" id="AP001551">
    <property type="protein sequence ID" value="BAD72996.1"/>
    <property type="molecule type" value="Genomic_DNA"/>
</dbReference>
<evidence type="ECO:0000313" key="2">
    <source>
        <dbReference type="EMBL" id="BAD73092.1"/>
    </source>
</evidence>
<dbReference type="AlphaFoldDB" id="A0A8J8XF72"/>
<dbReference type="KEGG" id="dosa:Os01g0206600"/>
<dbReference type="Proteomes" id="UP000007752">
    <property type="component" value="Chromosome 1"/>
</dbReference>
<reference evidence="3" key="10">
    <citation type="submission" date="2012-08" db="EMBL/GenBank/DDBJ databases">
        <title>The Second Rice Annotation Project Meeting (RAP2).</title>
        <authorList>
            <consortium name="The Rice Annotation Project (RAP)"/>
        </authorList>
    </citation>
    <scope>NUCLEOTIDE SEQUENCE</scope>
</reference>
<dbReference type="Proteomes" id="UP000817658">
    <property type="component" value="Chromosome 1"/>
</dbReference>
<protein>
    <submittedName>
        <fullName evidence="3">Os01g0206600 protein</fullName>
    </submittedName>
</protein>
<reference evidence="3" key="5">
    <citation type="journal article" date="2007" name="Genome Res.">
        <title>Curated Genome Annotation of Oryza sativa ssp. japonica and Comparative Genome Analysis with Arabidopsis thaliana.</title>
        <authorList>
            <consortium name="The Rice Annotation Project (RAP)"/>
            <person name="Itoh T."/>
            <person name="Tanaka T."/>
            <person name="Barrero R.A."/>
            <person name="Yamasaki C."/>
            <person name="Fujii Y."/>
            <person name="Hilton P.B."/>
            <person name="Antonio B.A."/>
            <person name="Aono H."/>
            <person name="Apweiler R."/>
            <person name="Bruskiewich R."/>
            <person name="Bureau T."/>
            <person name="Burr F."/>
            <person name="Costa de Oliveira A."/>
            <person name="Fuks G."/>
            <person name="Habara T."/>
            <person name="Haberer G."/>
            <person name="Han B."/>
            <person name="Harada E."/>
            <person name="Hiraki A.T."/>
            <person name="Hirochika H."/>
            <person name="Hoen D."/>
            <person name="Hokari H."/>
            <person name="Hosokawa S."/>
            <person name="Hsing Y."/>
            <person name="Ikawa H."/>
            <person name="Ikeo K."/>
            <person name="Imanishi T."/>
            <person name="Ito Y."/>
            <person name="Jaiswal P."/>
            <person name="Kanno M."/>
            <person name="Kawahara Y."/>
            <person name="Kawamura T."/>
            <person name="Kawashima H."/>
            <person name="Khurana J.P."/>
            <person name="Kikuchi S."/>
            <person name="Komatsu S."/>
            <person name="Koyanagi K.O."/>
            <person name="Kubooka H."/>
            <person name="Lieberherr D."/>
            <person name="Lin Y.C."/>
            <person name="Lonsdale D."/>
            <person name="Matsumoto T."/>
            <person name="Matsuya A."/>
            <person name="McCombie W.R."/>
            <person name="Messing J."/>
            <person name="Miyao A."/>
            <person name="Mulder N."/>
            <person name="Nagamura Y."/>
            <person name="Nam J."/>
            <person name="Namiki N."/>
            <person name="Numa H."/>
            <person name="Nurimoto S."/>
            <person name="O'donovan C."/>
            <person name="Ohyanagi H."/>
            <person name="Okido T."/>
            <person name="Oota S."/>
            <person name="Osato N."/>
            <person name="Palmer L.E."/>
            <person name="Quetier F."/>
            <person name="Raghuvanshi S."/>
            <person name="Saichi N."/>
            <person name="Sakai H."/>
            <person name="Sakai Y."/>
            <person name="Sakata K."/>
            <person name="Sakurai T."/>
            <person name="Sato F."/>
            <person name="Sato Y."/>
            <person name="Schoof H."/>
            <person name="Seki M."/>
            <person name="Shibata M."/>
            <person name="Shimizu Y."/>
            <person name="Shinozaki K."/>
            <person name="Shinso Y."/>
            <person name="Singh N.K."/>
            <person name="Smith-White B."/>
            <person name="Takeda J."/>
            <person name="Tanino M."/>
            <person name="Tatusova T."/>
            <person name="Thongjuea S."/>
            <person name="Todokoro F."/>
            <person name="Tsugane M."/>
            <person name="Tyagi A.K."/>
            <person name="Vanavichit A."/>
            <person name="Wang A."/>
            <person name="Wing R.A."/>
            <person name="Yamaguchi K."/>
            <person name="Yamamoto M."/>
            <person name="Yamamoto N."/>
            <person name="Yu Y."/>
            <person name="Zhang H."/>
            <person name="Zhao Q."/>
            <person name="Higo K."/>
            <person name="Burr B."/>
            <person name="Gojobori T."/>
            <person name="Sasaki T."/>
        </authorList>
    </citation>
    <scope>NUCLEOTIDE SEQUENCE</scope>
</reference>
<dbReference type="OrthoDB" id="1854918at2759"/>
<reference evidence="3" key="4">
    <citation type="journal article" date="2006" name="Nucleic Acids Res.">
        <title>The Rice Annotation Project Database (RAP-DB): hub for Oryza sativa ssp. japonica genome information.</title>
        <authorList>
            <person name="Ohyanagi H."/>
            <person name="Tanaka T."/>
            <person name="Sakai H."/>
            <person name="Shigemoto Y."/>
            <person name="Yamaguchi K."/>
            <person name="Habara T."/>
            <person name="Fujii Y."/>
            <person name="Antonio B.A."/>
            <person name="Nagamura Y."/>
            <person name="Imanishi T."/>
            <person name="Ikeo K."/>
            <person name="Itoh T."/>
            <person name="Gojobori T."/>
            <person name="Sasaki T."/>
        </authorList>
    </citation>
    <scope>NUCLEOTIDE SEQUENCE</scope>
</reference>
<dbReference type="EMBL" id="AP008207">
    <property type="protein sequence ID" value="BAH90955.1"/>
    <property type="molecule type" value="Genomic_DNA"/>
</dbReference>
<gene>
    <name evidence="3" type="ordered locus">Os01g0206600</name>
    <name evidence="4" type="ORF">OsJ_00814</name>
    <name evidence="2" type="ORF">OSJNBa0016I09.4</name>
    <name evidence="1" type="ORF">P0451C06.35</name>
</gene>
<accession>A0A8J8XF72</accession>
<reference evidence="3" key="9">
    <citation type="submission" date="2012-08" db="EMBL/GenBank/DDBJ databases">
        <title>Oryza sativa nipponbare(GA3) genomic DNA, chromosome 1.</title>
        <authorList>
            <consortium name="IRGSP(International Rice Genome Sequencing Project)"/>
        </authorList>
    </citation>
    <scope>NUCLEOTIDE SEQUENCE</scope>
</reference>
<reference evidence="3" key="6">
    <citation type="journal article" date="2008" name="Nucleic Acids Res.">
        <title>The Rice Annotation Project Database (RAP-DB): 2008 update.</title>
        <authorList>
            <consortium name="The Rice Annotation Project (RAP)"/>
            <person name="Tanaka T."/>
            <person name="Antonio B.A."/>
            <person name="Kikuchi S."/>
            <person name="Matsumoto T."/>
            <person name="Nagamura Y."/>
            <person name="Numa H."/>
            <person name="Sakai H."/>
            <person name="Wu J."/>
            <person name="Itoh T."/>
            <person name="Sasaki T."/>
            <person name="Aono R."/>
            <person name="Fujii Y."/>
            <person name="Habara T."/>
            <person name="Harada E."/>
            <person name="Kanno M."/>
            <person name="Kawahara Y."/>
            <person name="Kawashima H."/>
            <person name="Kubooka H."/>
            <person name="Matsuya A."/>
            <person name="Nakaoka H."/>
            <person name="Saichi N."/>
            <person name="Sanbonmatsu R."/>
            <person name="Sato Y."/>
            <person name="Shinso Y."/>
            <person name="Suzuki M."/>
            <person name="Takeda J."/>
            <person name="Tanino M."/>
            <person name="Todokoro F."/>
            <person name="Yamaguchi K."/>
            <person name="Yamamoto N."/>
            <person name="Yamasaki C."/>
            <person name="Imanishi T."/>
            <person name="Okido T."/>
            <person name="Tada M."/>
            <person name="Ikeo K."/>
            <person name="Tateno Y."/>
            <person name="Gojobori T."/>
            <person name="Lin Y.C."/>
            <person name="Wei F.J."/>
            <person name="Hsing Y.I."/>
            <person name="Zhao Q."/>
            <person name="Han B."/>
            <person name="Kramer M.R."/>
            <person name="McCombie R.W."/>
            <person name="Lonsdale D."/>
            <person name="O'Donovan C.C."/>
            <person name="Whitfield E.J."/>
            <person name="Apweiler R."/>
            <person name="Koyanagi K.O."/>
            <person name="Khurana J.P."/>
            <person name="Raghuvanshi S."/>
            <person name="Singh N.K."/>
            <person name="Tyagi A.K."/>
            <person name="Haberer G."/>
            <person name="Fujisawa M."/>
            <person name="Hosokawa S."/>
            <person name="Ito Y."/>
            <person name="Ikawa H."/>
            <person name="Shibata M."/>
            <person name="Yamamoto M."/>
            <person name="Bruskiewich R.M."/>
            <person name="Hoen D.R."/>
            <person name="Bureau TE."/>
            <person name="Namiki N."/>
            <person name="Ohyanagi H."/>
            <person name="Sakai Y."/>
            <person name="Nobushima S."/>
            <person name="Sakata K."/>
            <person name="Barrero R.A."/>
            <person name="Sato Y."/>
            <person name="Souvorov A."/>
            <person name="Smith-White B."/>
            <person name="Tatusova T."/>
            <person name="An S."/>
            <person name="An G."/>
            <person name="OOta S."/>
            <person name="Fuks G."/>
            <person name="Messing J."/>
            <person name="Christie K.R."/>
            <person name="Lieberherr D."/>
            <person name="Kim H."/>
            <person name="Zuccolo A."/>
            <person name="Wing R.A."/>
            <person name="Nobuta K."/>
            <person name="Green P.J."/>
            <person name="Lu C."/>
            <person name="Meyers BC."/>
            <person name="Chaparro C."/>
            <person name="Piegu B."/>
            <person name="Panaud O."/>
            <person name="Echeverria M."/>
        </authorList>
    </citation>
    <scope>NUCLEOTIDE SEQUENCE</scope>
</reference>
<evidence type="ECO:0000313" key="4">
    <source>
        <dbReference type="EMBL" id="EAZ10971.1"/>
    </source>
</evidence>
<dbReference type="KEGG" id="osa:9271100"/>
<dbReference type="EMBL" id="CM000138">
    <property type="protein sequence ID" value="EAZ10971.1"/>
    <property type="molecule type" value="Genomic_DNA"/>
</dbReference>
<reference evidence="4" key="8">
    <citation type="submission" date="2008-12" db="EMBL/GenBank/DDBJ databases">
        <title>Improved gene annotation of the rice (Oryza sativa) genomes.</title>
        <authorList>
            <person name="Wang J."/>
            <person name="Li R."/>
            <person name="Fan W."/>
            <person name="Huang Q."/>
            <person name="Zhang J."/>
            <person name="Zhou Y."/>
            <person name="Hu Y."/>
            <person name="Zi S."/>
            <person name="Li J."/>
            <person name="Ni P."/>
            <person name="Zheng H."/>
            <person name="Zhang Y."/>
            <person name="Zhao M."/>
            <person name="Hao Q."/>
            <person name="McDermott J."/>
            <person name="Samudrala R."/>
            <person name="Kristiansen K."/>
            <person name="Wong G.K.-S."/>
        </authorList>
    </citation>
    <scope>NUCLEOTIDE SEQUENCE</scope>
</reference>
<evidence type="ECO:0000313" key="5">
    <source>
        <dbReference type="Proteomes" id="UP000000763"/>
    </source>
</evidence>
<reference evidence="4" key="3">
    <citation type="journal article" date="2005" name="PLoS Biol.">
        <title>The genomes of Oryza sativa: a history of duplications.</title>
        <authorList>
            <person name="Yu J."/>
            <person name="Wang J."/>
            <person name="Lin W."/>
            <person name="Li S."/>
            <person name="Li H."/>
            <person name="Zhou J."/>
            <person name="Ni P."/>
            <person name="Dong W."/>
            <person name="Hu S."/>
            <person name="Zeng C."/>
            <person name="Zhang J."/>
            <person name="Zhang Y."/>
            <person name="Li R."/>
            <person name="Xu Z."/>
            <person name="Li S."/>
            <person name="Li X."/>
            <person name="Zheng H."/>
            <person name="Cong L."/>
            <person name="Lin L."/>
            <person name="Yin J."/>
            <person name="Geng J."/>
            <person name="Li G."/>
            <person name="Shi J."/>
            <person name="Liu J."/>
            <person name="Lv H."/>
            <person name="Li J."/>
            <person name="Wang J."/>
            <person name="Deng Y."/>
            <person name="Ran L."/>
            <person name="Shi X."/>
            <person name="Wang X."/>
            <person name="Wu Q."/>
            <person name="Li C."/>
            <person name="Ren X."/>
            <person name="Wang J."/>
            <person name="Wang X."/>
            <person name="Li D."/>
            <person name="Liu D."/>
            <person name="Zhang X."/>
            <person name="Ji Z."/>
            <person name="Zhao W."/>
            <person name="Sun Y."/>
            <person name="Zhang Z."/>
            <person name="Bao J."/>
            <person name="Han Y."/>
            <person name="Dong L."/>
            <person name="Ji J."/>
            <person name="Chen P."/>
            <person name="Wu S."/>
            <person name="Liu J."/>
            <person name="Xiao Y."/>
            <person name="Bu D."/>
            <person name="Tan J."/>
            <person name="Yang L."/>
            <person name="Ye C."/>
            <person name="Zhang J."/>
            <person name="Xu J."/>
            <person name="Zhou Y."/>
            <person name="Yu Y."/>
            <person name="Zhang B."/>
            <person name="Zhuang S."/>
            <person name="Wei H."/>
            <person name="Liu B."/>
            <person name="Lei M."/>
            <person name="Yu H."/>
            <person name="Li Y."/>
            <person name="Xu H."/>
            <person name="Wei S."/>
            <person name="He X."/>
            <person name="Fang L."/>
            <person name="Zhang Z."/>
            <person name="Zhang Y."/>
            <person name="Huang X."/>
            <person name="Su Z."/>
            <person name="Tong W."/>
            <person name="Li J."/>
            <person name="Tong Z."/>
            <person name="Li S."/>
            <person name="Ye J."/>
            <person name="Wang L."/>
            <person name="Fang L."/>
            <person name="Lei T."/>
            <person name="Chen C."/>
            <person name="Chen H."/>
            <person name="Xu Z."/>
            <person name="Li H."/>
            <person name="Huang H."/>
            <person name="Zhang F."/>
            <person name="Xu H."/>
            <person name="Li N."/>
            <person name="Zhao C."/>
            <person name="Li S."/>
            <person name="Dong L."/>
            <person name="Huang Y."/>
            <person name="Li L."/>
            <person name="Xi Y."/>
            <person name="Qi Q."/>
            <person name="Li W."/>
            <person name="Zhang B."/>
            <person name="Hu W."/>
            <person name="Zhang Y."/>
            <person name="Tian X."/>
            <person name="Jiao Y."/>
            <person name="Liang X."/>
            <person name="Jin J."/>
            <person name="Gao L."/>
            <person name="Zheng W."/>
            <person name="Hao B."/>
            <person name="Liu S."/>
            <person name="Wang W."/>
            <person name="Yuan L."/>
            <person name="Cao M."/>
            <person name="McDermott J."/>
            <person name="Samudrala R."/>
            <person name="Wang J."/>
            <person name="Wong G.K."/>
            <person name="Yang H."/>
        </authorList>
    </citation>
    <scope>NUCLEOTIDE SEQUENCE [LARGE SCALE GENOMIC DNA]</scope>
</reference>
<evidence type="ECO:0000313" key="3">
    <source>
        <dbReference type="EMBL" id="BAH90955.1"/>
    </source>
</evidence>
<reference evidence="1" key="1">
    <citation type="journal article" date="2002" name="Nature">
        <title>The genome sequence and structure of rice chromosome 1.</title>
        <authorList>
            <person name="Sasaki T."/>
            <person name="Matsumoto T."/>
            <person name="Yamamoto K."/>
            <person name="Sakata K."/>
            <person name="Baba T."/>
            <person name="Katayose Y."/>
            <person name="Wu J."/>
            <person name="Niimura Y."/>
            <person name="Cheng Z."/>
            <person name="Nagamura Y."/>
            <person name="Antonio B.A."/>
            <person name="Kanamori H."/>
            <person name="Hosokawa S."/>
            <person name="Masukawa M."/>
            <person name="Arikawa K."/>
            <person name="Chiden Y."/>
            <person name="Hayashi M."/>
            <person name="Okamoto M."/>
            <person name="Ando T."/>
            <person name="Aoki H."/>
            <person name="Arita K."/>
            <person name="Hamada M."/>
            <person name="Harada C."/>
            <person name="Hijishita S."/>
            <person name="Honda M."/>
            <person name="Ichikawa Y."/>
            <person name="Idonuma A."/>
            <person name="Iijima M."/>
            <person name="Ikeda M."/>
            <person name="Ikeno M."/>
            <person name="Itoh S."/>
            <person name="Itoh T."/>
            <person name="Itoh Y."/>
            <person name="Itoh Y."/>
            <person name="Iwabuchi A."/>
            <person name="Kamiya K."/>
            <person name="Karasawa W."/>
            <person name="Katagiri S."/>
            <person name="Kikuta A."/>
            <person name="Kobayashi N."/>
            <person name="Kono I."/>
            <person name="Machita K."/>
            <person name="Maehara T."/>
            <person name="Mizuno H."/>
            <person name="Mizubayashi T."/>
            <person name="Mukai Y."/>
            <person name="Nagasaki H."/>
            <person name="Nakashima M."/>
            <person name="Nakama Y."/>
            <person name="Nakamichi Y."/>
            <person name="Nakamura M."/>
            <person name="Namiki N."/>
            <person name="Negishi M."/>
            <person name="Ohta I."/>
            <person name="Ono N."/>
            <person name="Saji S."/>
            <person name="Sakai K."/>
            <person name="Shibata M."/>
            <person name="Shimokawa T."/>
            <person name="Shomura A."/>
            <person name="Song J."/>
            <person name="Takazaki Y."/>
            <person name="Terasawa K."/>
            <person name="Tsuji K."/>
            <person name="Waki K."/>
            <person name="Yamagata H."/>
            <person name="Yamane H."/>
            <person name="Yoshiki S."/>
            <person name="Yoshihara R."/>
            <person name="Yukawa K."/>
            <person name="Zhong H."/>
            <person name="Iwama H."/>
            <person name="Endo T."/>
            <person name="Ito H."/>
            <person name="Hahn J.H."/>
            <person name="Kim H.I."/>
            <person name="Eun M.Y."/>
            <person name="Yano M."/>
            <person name="Jiang J."/>
            <person name="Gojobori T."/>
        </authorList>
    </citation>
    <scope>NUCLEOTIDE SEQUENCE</scope>
</reference>
<organism evidence="4">
    <name type="scientific">Oryza sativa subsp. japonica</name>
    <name type="common">Rice</name>
    <dbReference type="NCBI Taxonomy" id="39947"/>
    <lineage>
        <taxon>Eukaryota</taxon>
        <taxon>Viridiplantae</taxon>
        <taxon>Streptophyta</taxon>
        <taxon>Embryophyta</taxon>
        <taxon>Tracheophyta</taxon>
        <taxon>Spermatophyta</taxon>
        <taxon>Magnoliopsida</taxon>
        <taxon>Liliopsida</taxon>
        <taxon>Poales</taxon>
        <taxon>Poaceae</taxon>
        <taxon>BOP clade</taxon>
        <taxon>Oryzoideae</taxon>
        <taxon>Oryzeae</taxon>
        <taxon>Oryzinae</taxon>
        <taxon>Oryza</taxon>
        <taxon>Oryza sativa</taxon>
    </lineage>
</organism>
<proteinExistence type="predicted"/>
<reference evidence="3 5" key="2">
    <citation type="journal article" date="2005" name="Nature">
        <title>The map-based sequence of the rice genome.</title>
        <authorList>
            <consortium name="International rice genome sequencing project (IRGSP)"/>
            <person name="Matsumoto T."/>
            <person name="Wu J."/>
            <person name="Kanamori H."/>
            <person name="Katayose Y."/>
            <person name="Fujisawa M."/>
            <person name="Namiki N."/>
            <person name="Mizuno H."/>
            <person name="Yamamoto K."/>
            <person name="Antonio B.A."/>
            <person name="Baba T."/>
            <person name="Sakata K."/>
            <person name="Nagamura Y."/>
            <person name="Aoki H."/>
            <person name="Arikawa K."/>
            <person name="Arita K."/>
            <person name="Bito T."/>
            <person name="Chiden Y."/>
            <person name="Fujitsuka N."/>
            <person name="Fukunaka R."/>
            <person name="Hamada M."/>
            <person name="Harada C."/>
            <person name="Hayashi A."/>
            <person name="Hijishita S."/>
            <person name="Honda M."/>
            <person name="Hosokawa S."/>
            <person name="Ichikawa Y."/>
            <person name="Idonuma A."/>
            <person name="Iijima M."/>
            <person name="Ikeda M."/>
            <person name="Ikeno M."/>
            <person name="Ito K."/>
            <person name="Ito S."/>
            <person name="Ito T."/>
            <person name="Ito Y."/>
            <person name="Ito Y."/>
            <person name="Iwabuchi A."/>
            <person name="Kamiya K."/>
            <person name="Karasawa W."/>
            <person name="Kurita K."/>
            <person name="Katagiri S."/>
            <person name="Kikuta A."/>
            <person name="Kobayashi H."/>
            <person name="Kobayashi N."/>
            <person name="Machita K."/>
            <person name="Maehara T."/>
            <person name="Masukawa M."/>
            <person name="Mizubayashi T."/>
            <person name="Mukai Y."/>
            <person name="Nagasaki H."/>
            <person name="Nagata Y."/>
            <person name="Naito S."/>
            <person name="Nakashima M."/>
            <person name="Nakama Y."/>
            <person name="Nakamichi Y."/>
            <person name="Nakamura M."/>
            <person name="Meguro A."/>
            <person name="Negishi M."/>
            <person name="Ohta I."/>
            <person name="Ohta T."/>
            <person name="Okamoto M."/>
            <person name="Ono N."/>
            <person name="Saji S."/>
            <person name="Sakaguchi M."/>
            <person name="Sakai K."/>
            <person name="Shibata M."/>
            <person name="Shimokawa T."/>
            <person name="Song J."/>
            <person name="Takazaki Y."/>
            <person name="Terasawa K."/>
            <person name="Tsugane M."/>
            <person name="Tsuji K."/>
            <person name="Ueda S."/>
            <person name="Waki K."/>
            <person name="Yamagata H."/>
            <person name="Yamamoto M."/>
            <person name="Yamamoto S."/>
            <person name="Yamane H."/>
            <person name="Yoshiki S."/>
            <person name="Yoshihara R."/>
            <person name="Yukawa K."/>
            <person name="Zhong H."/>
            <person name="Yano M."/>
            <person name="Yuan Q."/>
            <person name="Ouyang S."/>
            <person name="Liu J."/>
            <person name="Jones K.M."/>
            <person name="Gansberger K."/>
            <person name="Moffat K."/>
            <person name="Hill J."/>
            <person name="Bera J."/>
            <person name="Fadrosh D."/>
            <person name="Jin S."/>
            <person name="Johri S."/>
            <person name="Kim M."/>
            <person name="Overton L."/>
            <person name="Reardon M."/>
            <person name="Tsitrin T."/>
            <person name="Vuong H."/>
            <person name="Weaver B."/>
            <person name="Ciecko A."/>
            <person name="Tallon L."/>
            <person name="Jackson J."/>
            <person name="Pai G."/>
            <person name="Aken S.V."/>
            <person name="Utterback T."/>
            <person name="Reidmuller S."/>
            <person name="Feldblyum T."/>
            <person name="Hsiao J."/>
            <person name="Zismann V."/>
            <person name="Iobst S."/>
            <person name="de Vazeille A.R."/>
            <person name="Buell C.R."/>
            <person name="Ying K."/>
            <person name="Li Y."/>
            <person name="Lu T."/>
            <person name="Huang Y."/>
            <person name="Zhao Q."/>
            <person name="Feng Q."/>
            <person name="Zhang L."/>
            <person name="Zhu J."/>
            <person name="Weng Q."/>
            <person name="Mu J."/>
            <person name="Lu Y."/>
            <person name="Fan D."/>
            <person name="Liu Y."/>
            <person name="Guan J."/>
            <person name="Zhang Y."/>
            <person name="Yu S."/>
            <person name="Liu X."/>
            <person name="Zhang Y."/>
            <person name="Hong G."/>
            <person name="Han B."/>
            <person name="Choisne N."/>
            <person name="Demange N."/>
            <person name="Orjeda G."/>
            <person name="Samain S."/>
            <person name="Cattolico L."/>
            <person name="Pelletier E."/>
            <person name="Couloux A."/>
            <person name="Segurens B."/>
            <person name="Wincker P."/>
            <person name="D'Hont A."/>
            <person name="Scarpelli C."/>
            <person name="Weissenbach J."/>
            <person name="Salanoubat M."/>
            <person name="Quetier F."/>
            <person name="Yu Y."/>
            <person name="Kim H.R."/>
            <person name="Rambo T."/>
            <person name="Currie J."/>
            <person name="Collura K."/>
            <person name="Luo M."/>
            <person name="Yang T."/>
            <person name="Ammiraju J.S.S."/>
            <person name="Engler F."/>
            <person name="Soderlund C."/>
            <person name="Wing R.A."/>
            <person name="Palmer L.E."/>
            <person name="de la Bastide M."/>
            <person name="Spiegel L."/>
            <person name="Nascimento L."/>
            <person name="Zutavern T."/>
            <person name="O'Shaughnessy A."/>
            <person name="Dike S."/>
            <person name="Dedhia N."/>
            <person name="Preston R."/>
            <person name="Balija V."/>
            <person name="McCombie W.R."/>
            <person name="Chow T."/>
            <person name="Chen H."/>
            <person name="Chung M."/>
            <person name="Chen C."/>
            <person name="Shaw J."/>
            <person name="Wu H."/>
            <person name="Hsiao K."/>
            <person name="Chao Y."/>
            <person name="Chu M."/>
            <person name="Cheng C."/>
            <person name="Hour A."/>
            <person name="Lee P."/>
            <person name="Lin S."/>
            <person name="Lin Y."/>
            <person name="Liou J."/>
            <person name="Liu S."/>
            <person name="Hsing Y."/>
            <person name="Raghuvanshi S."/>
            <person name="Mohanty A."/>
            <person name="Bharti A.K."/>
            <person name="Gaur A."/>
            <person name="Gupta V."/>
            <person name="Kumar D."/>
            <person name="Ravi V."/>
            <person name="Vij S."/>
            <person name="Kapur A."/>
            <person name="Khurana P."/>
            <person name="Khurana P."/>
            <person name="Khurana J.P."/>
            <person name="Tyagi A.K."/>
            <person name="Gaikwad K."/>
            <person name="Singh A."/>
            <person name="Dalal V."/>
            <person name="Srivastava S."/>
            <person name="Dixit A."/>
            <person name="Pal A.K."/>
            <person name="Ghazi I.A."/>
            <person name="Yadav M."/>
            <person name="Pandit A."/>
            <person name="Bhargava A."/>
            <person name="Sureshbabu K."/>
            <person name="Batra K."/>
            <person name="Sharma T.R."/>
            <person name="Mohapatra T."/>
            <person name="Singh N.K."/>
            <person name="Messing J."/>
            <person name="Nelson A.B."/>
            <person name="Fuks G."/>
            <person name="Kavchok S."/>
            <person name="Keizer G."/>
            <person name="Linton E."/>
            <person name="Llaca V."/>
            <person name="Song R."/>
            <person name="Tanyolac B."/>
            <person name="Young S."/>
            <person name="Ho-Il K."/>
            <person name="Hahn J.H."/>
            <person name="Sangsakoo G."/>
            <person name="Vanavichit A."/>
            <person name="de Mattos Luiz.A.T."/>
            <person name="Zimmer P.D."/>
            <person name="Malone G."/>
            <person name="Dellagostin O."/>
            <person name="de Oliveira A.C."/>
            <person name="Bevan M."/>
            <person name="Bancroft I."/>
            <person name="Minx P."/>
            <person name="Cordum H."/>
            <person name="Wilson R."/>
            <person name="Cheng Z."/>
            <person name="Jin W."/>
            <person name="Jiang J."/>
            <person name="Leong S.A."/>
            <person name="Iwama H."/>
            <person name="Gojobori T."/>
            <person name="Itoh T."/>
            <person name="Niimura Y."/>
            <person name="Fujii Y."/>
            <person name="Habara T."/>
            <person name="Sakai H."/>
            <person name="Sato Y."/>
            <person name="Wilson G."/>
            <person name="Kumar K."/>
            <person name="McCouch S."/>
            <person name="Juretic N."/>
            <person name="Hoen D."/>
            <person name="Wright S."/>
            <person name="Bruskiewich R."/>
            <person name="Bureau T."/>
            <person name="Miyao A."/>
            <person name="Hirochika H."/>
            <person name="Nishikawa T."/>
            <person name="Kadowaki K."/>
            <person name="Sugiura M."/>
            <person name="Burr B."/>
            <person name="Sasaki T."/>
        </authorList>
    </citation>
    <scope>NUCLEOTIDE SEQUENCE [LARGE SCALE GENOMIC DNA]</scope>
    <source>
        <strain evidence="5">cv. Nipponbare</strain>
    </source>
</reference>
<reference evidence="5" key="7">
    <citation type="journal article" date="2008" name="Nucleic Acids Res.">
        <title>The rice annotation project database (RAP-DB): 2008 update.</title>
        <authorList>
            <consortium name="The rice annotation project (RAP)"/>
        </authorList>
    </citation>
    <scope>GENOME REANNOTATION</scope>
    <source>
        <strain evidence="5">cv. Nipponbare</strain>
    </source>
</reference>